<dbReference type="InterPro" id="IPR025340">
    <property type="entry name" value="DUF4246"/>
</dbReference>
<evidence type="ECO:0000259" key="1">
    <source>
        <dbReference type="Pfam" id="PF14033"/>
    </source>
</evidence>
<protein>
    <recommendedName>
        <fullName evidence="1">DUF4246 domain-containing protein</fullName>
    </recommendedName>
</protein>
<dbReference type="InterPro" id="IPR049192">
    <property type="entry name" value="DUF4246_C"/>
</dbReference>
<organism evidence="2 3">
    <name type="scientific">Rhizoctonia solani</name>
    <dbReference type="NCBI Taxonomy" id="456999"/>
    <lineage>
        <taxon>Eukaryota</taxon>
        <taxon>Fungi</taxon>
        <taxon>Dikarya</taxon>
        <taxon>Basidiomycota</taxon>
        <taxon>Agaricomycotina</taxon>
        <taxon>Agaricomycetes</taxon>
        <taxon>Cantharellales</taxon>
        <taxon>Ceratobasidiaceae</taxon>
        <taxon>Rhizoctonia</taxon>
    </lineage>
</organism>
<name>A0A8H3GEM3_9AGAM</name>
<accession>A0A8H3GEM3</accession>
<proteinExistence type="predicted"/>
<dbReference type="Pfam" id="PF14033">
    <property type="entry name" value="DUF4246"/>
    <property type="match status" value="1"/>
</dbReference>
<feature type="domain" description="DUF4246" evidence="1">
    <location>
        <begin position="29"/>
        <end position="166"/>
    </location>
</feature>
<evidence type="ECO:0000313" key="2">
    <source>
        <dbReference type="EMBL" id="CAE6446258.1"/>
    </source>
</evidence>
<reference evidence="2" key="1">
    <citation type="submission" date="2021-01" db="EMBL/GenBank/DDBJ databases">
        <authorList>
            <person name="Kaushik A."/>
        </authorList>
    </citation>
    <scope>NUCLEOTIDE SEQUENCE</scope>
    <source>
        <strain evidence="2">AG1-1C</strain>
    </source>
</reference>
<gene>
    <name evidence="2" type="ORF">RDB_LOCUS138661</name>
</gene>
<dbReference type="Proteomes" id="UP000663846">
    <property type="component" value="Unassembled WGS sequence"/>
</dbReference>
<dbReference type="EMBL" id="CAJMWS010000470">
    <property type="protein sequence ID" value="CAE6446258.1"/>
    <property type="molecule type" value="Genomic_DNA"/>
</dbReference>
<dbReference type="PANTHER" id="PTHR33119">
    <property type="entry name" value="IFI3P"/>
    <property type="match status" value="1"/>
</dbReference>
<evidence type="ECO:0000313" key="3">
    <source>
        <dbReference type="Proteomes" id="UP000663846"/>
    </source>
</evidence>
<sequence>MIITKWEAFRPVITPKIRNGGYEPSLLEKRQTRCTFSGRTIQVIVKLANVHLTPEKSQYGGGSWHVEGMESEAIVASGIYYCDQESITESRLAFCTAVAAPPSQGQNDSEECRVVLGKSDDPCVNEFGSIITCQDRCIAFPNIYQHRVSPFELADKSKDGHRKIVVVLGRSRRSSTIYDYHTTSTGRLVCIWDQCQPGSEGGL</sequence>
<dbReference type="AlphaFoldDB" id="A0A8H3GEM3"/>
<dbReference type="PANTHER" id="PTHR33119:SF1">
    <property type="entry name" value="FE2OG DIOXYGENASE DOMAIN-CONTAINING PROTEIN"/>
    <property type="match status" value="1"/>
</dbReference>
<comment type="caution">
    <text evidence="2">The sequence shown here is derived from an EMBL/GenBank/DDBJ whole genome shotgun (WGS) entry which is preliminary data.</text>
</comment>